<protein>
    <submittedName>
        <fullName evidence="1">Uncharacterized protein</fullName>
    </submittedName>
</protein>
<evidence type="ECO:0000313" key="1">
    <source>
        <dbReference type="EMBL" id="GGA06000.1"/>
    </source>
</evidence>
<reference evidence="2" key="1">
    <citation type="journal article" date="2019" name="Int. J. Syst. Evol. Microbiol.">
        <title>The Global Catalogue of Microorganisms (GCM) 10K type strain sequencing project: providing services to taxonomists for standard genome sequencing and annotation.</title>
        <authorList>
            <consortium name="The Broad Institute Genomics Platform"/>
            <consortium name="The Broad Institute Genome Sequencing Center for Infectious Disease"/>
            <person name="Wu L."/>
            <person name="Ma J."/>
        </authorList>
    </citation>
    <scope>NUCLEOTIDE SEQUENCE [LARGE SCALE GENOMIC DNA]</scope>
    <source>
        <strain evidence="2">CGMCC 1.15297</strain>
    </source>
</reference>
<proteinExistence type="predicted"/>
<gene>
    <name evidence="1" type="ORF">GCM10010923_14800</name>
</gene>
<name>A0ABQ1FDE9_9SPHN</name>
<comment type="caution">
    <text evidence="1">The sequence shown here is derived from an EMBL/GenBank/DDBJ whole genome shotgun (WGS) entry which is preliminary data.</text>
</comment>
<evidence type="ECO:0000313" key="2">
    <source>
        <dbReference type="Proteomes" id="UP000603317"/>
    </source>
</evidence>
<dbReference type="EMBL" id="BMID01000001">
    <property type="protein sequence ID" value="GGA06000.1"/>
    <property type="molecule type" value="Genomic_DNA"/>
</dbReference>
<dbReference type="Proteomes" id="UP000603317">
    <property type="component" value="Unassembled WGS sequence"/>
</dbReference>
<keyword evidence="2" id="KW-1185">Reference proteome</keyword>
<sequence length="221" mass="25089">MTASHPQSAREVMRFHLIYHGQLPSSGNKAKPEDVMRIRREISPQLKYLWETHHALSVLRETAVVKREGVGTQRIGHGLSPRQLAEQYPSEYEHLAGPLAVRGKSYLPLVRESLSLSCELSVLFLRQDEPGKLLTQGGDIDGRMKCLLDALRMPSGDEQERAPPPEDHLWCLMEGDELVTRLDIETDRLLIPRSEHQHEVHLDIEVTINVLKVGHHNMALL</sequence>
<organism evidence="1 2">
    <name type="scientific">Blastomonas marina</name>
    <dbReference type="NCBI Taxonomy" id="1867408"/>
    <lineage>
        <taxon>Bacteria</taxon>
        <taxon>Pseudomonadati</taxon>
        <taxon>Pseudomonadota</taxon>
        <taxon>Alphaproteobacteria</taxon>
        <taxon>Sphingomonadales</taxon>
        <taxon>Sphingomonadaceae</taxon>
        <taxon>Blastomonas</taxon>
    </lineage>
</organism>
<accession>A0ABQ1FDE9</accession>